<evidence type="ECO:0000256" key="1">
    <source>
        <dbReference type="SAM" id="MobiDB-lite"/>
    </source>
</evidence>
<gene>
    <name evidence="2" type="ORF">JTE90_000337</name>
</gene>
<sequence>MSTASSAIKSRQTNFNRLTKNKCTISAFPGVTAEARTDAQDPDDQSENQRQGIAGVEIRGRNSRSEDGNGGQNEKNRVQHFGCSEIMLKTRIKLKIEGGDQKWKVDKQITHE</sequence>
<feature type="compositionally biased region" description="Basic and acidic residues" evidence="1">
    <location>
        <begin position="58"/>
        <end position="67"/>
    </location>
</feature>
<accession>A0AAV6U0X8</accession>
<comment type="caution">
    <text evidence="2">The sequence shown here is derived from an EMBL/GenBank/DDBJ whole genome shotgun (WGS) entry which is preliminary data.</text>
</comment>
<feature type="region of interest" description="Disordered" evidence="1">
    <location>
        <begin position="1"/>
        <end position="20"/>
    </location>
</feature>
<name>A0AAV6U0X8_9ARAC</name>
<reference evidence="2 3" key="1">
    <citation type="journal article" date="2022" name="Nat. Ecol. Evol.">
        <title>A masculinizing supergene underlies an exaggerated male reproductive morph in a spider.</title>
        <authorList>
            <person name="Hendrickx F."/>
            <person name="De Corte Z."/>
            <person name="Sonet G."/>
            <person name="Van Belleghem S.M."/>
            <person name="Kostlbacher S."/>
            <person name="Vangestel C."/>
        </authorList>
    </citation>
    <scope>NUCLEOTIDE SEQUENCE [LARGE SCALE GENOMIC DNA]</scope>
    <source>
        <strain evidence="2">W744_W776</strain>
    </source>
</reference>
<dbReference type="AlphaFoldDB" id="A0AAV6U0X8"/>
<proteinExistence type="predicted"/>
<feature type="region of interest" description="Disordered" evidence="1">
    <location>
        <begin position="33"/>
        <end position="78"/>
    </location>
</feature>
<dbReference type="Proteomes" id="UP000827092">
    <property type="component" value="Unassembled WGS sequence"/>
</dbReference>
<evidence type="ECO:0000313" key="2">
    <source>
        <dbReference type="EMBL" id="KAG8177651.1"/>
    </source>
</evidence>
<keyword evidence="3" id="KW-1185">Reference proteome</keyword>
<dbReference type="EMBL" id="JAFNEN010000764">
    <property type="protein sequence ID" value="KAG8177651.1"/>
    <property type="molecule type" value="Genomic_DNA"/>
</dbReference>
<protein>
    <submittedName>
        <fullName evidence="2">Uncharacterized protein</fullName>
    </submittedName>
</protein>
<organism evidence="2 3">
    <name type="scientific">Oedothorax gibbosus</name>
    <dbReference type="NCBI Taxonomy" id="931172"/>
    <lineage>
        <taxon>Eukaryota</taxon>
        <taxon>Metazoa</taxon>
        <taxon>Ecdysozoa</taxon>
        <taxon>Arthropoda</taxon>
        <taxon>Chelicerata</taxon>
        <taxon>Arachnida</taxon>
        <taxon>Araneae</taxon>
        <taxon>Araneomorphae</taxon>
        <taxon>Entelegynae</taxon>
        <taxon>Araneoidea</taxon>
        <taxon>Linyphiidae</taxon>
        <taxon>Erigoninae</taxon>
        <taxon>Oedothorax</taxon>
    </lineage>
</organism>
<evidence type="ECO:0000313" key="3">
    <source>
        <dbReference type="Proteomes" id="UP000827092"/>
    </source>
</evidence>